<protein>
    <submittedName>
        <fullName evidence="3">Cell division protein ZapE</fullName>
    </submittedName>
</protein>
<dbReference type="GO" id="GO:0005524">
    <property type="term" value="F:ATP binding"/>
    <property type="evidence" value="ECO:0007669"/>
    <property type="project" value="UniProtKB-KW"/>
</dbReference>
<dbReference type="GO" id="GO:0051301">
    <property type="term" value="P:cell division"/>
    <property type="evidence" value="ECO:0007669"/>
    <property type="project" value="UniProtKB-KW"/>
</dbReference>
<dbReference type="Proteomes" id="UP000630149">
    <property type="component" value="Unassembled WGS sequence"/>
</dbReference>
<reference evidence="3" key="2">
    <citation type="submission" date="2020-09" db="EMBL/GenBank/DDBJ databases">
        <authorList>
            <person name="Sun Q."/>
            <person name="Ohkuma M."/>
        </authorList>
    </citation>
    <scope>NUCLEOTIDE SEQUENCE</scope>
    <source>
        <strain evidence="3">JCM 13919</strain>
    </source>
</reference>
<dbReference type="OrthoDB" id="9774491at2"/>
<dbReference type="GO" id="GO:0005737">
    <property type="term" value="C:cytoplasm"/>
    <property type="evidence" value="ECO:0007669"/>
    <property type="project" value="TreeGrafter"/>
</dbReference>
<reference evidence="3" key="1">
    <citation type="journal article" date="2014" name="Int. J. Syst. Evol. Microbiol.">
        <title>Complete genome sequence of Corynebacterium casei LMG S-19264T (=DSM 44701T), isolated from a smear-ripened cheese.</title>
        <authorList>
            <consortium name="US DOE Joint Genome Institute (JGI-PGF)"/>
            <person name="Walter F."/>
            <person name="Albersmeier A."/>
            <person name="Kalinowski J."/>
            <person name="Ruckert C."/>
        </authorList>
    </citation>
    <scope>NUCLEOTIDE SEQUENCE</scope>
    <source>
        <strain evidence="3">JCM 13919</strain>
    </source>
</reference>
<dbReference type="PANTHER" id="PTHR12169">
    <property type="entry name" value="ATPASE N2B"/>
    <property type="match status" value="1"/>
</dbReference>
<evidence type="ECO:0000256" key="2">
    <source>
        <dbReference type="ARBA" id="ARBA00022840"/>
    </source>
</evidence>
<evidence type="ECO:0000256" key="1">
    <source>
        <dbReference type="ARBA" id="ARBA00022741"/>
    </source>
</evidence>
<dbReference type="GO" id="GO:0016887">
    <property type="term" value="F:ATP hydrolysis activity"/>
    <property type="evidence" value="ECO:0007669"/>
    <property type="project" value="InterPro"/>
</dbReference>
<dbReference type="NCBIfam" id="NF040713">
    <property type="entry name" value="ZapE"/>
    <property type="match status" value="1"/>
</dbReference>
<comment type="caution">
    <text evidence="3">The sequence shown here is derived from an EMBL/GenBank/DDBJ whole genome shotgun (WGS) entry which is preliminary data.</text>
</comment>
<keyword evidence="2" id="KW-0067">ATP-binding</keyword>
<evidence type="ECO:0000313" key="4">
    <source>
        <dbReference type="Proteomes" id="UP000630149"/>
    </source>
</evidence>
<keyword evidence="4" id="KW-1185">Reference proteome</keyword>
<dbReference type="Gene3D" id="3.40.50.300">
    <property type="entry name" value="P-loop containing nucleotide triphosphate hydrolases"/>
    <property type="match status" value="1"/>
</dbReference>
<keyword evidence="1" id="KW-0547">Nucleotide-binding</keyword>
<dbReference type="EMBL" id="BMOB01000007">
    <property type="protein sequence ID" value="GGI89003.1"/>
    <property type="molecule type" value="Genomic_DNA"/>
</dbReference>
<dbReference type="Pfam" id="PF03969">
    <property type="entry name" value="AFG1_ATPase"/>
    <property type="match status" value="1"/>
</dbReference>
<dbReference type="InterPro" id="IPR005654">
    <property type="entry name" value="ATPase_AFG1-like"/>
</dbReference>
<dbReference type="AlphaFoldDB" id="A0A917NCH2"/>
<accession>A0A917NCH2</accession>
<organism evidence="3 4">
    <name type="scientific">Legionella impletisoli</name>
    <dbReference type="NCBI Taxonomy" id="343510"/>
    <lineage>
        <taxon>Bacteria</taxon>
        <taxon>Pseudomonadati</taxon>
        <taxon>Pseudomonadota</taxon>
        <taxon>Gammaproteobacteria</taxon>
        <taxon>Legionellales</taxon>
        <taxon>Legionellaceae</taxon>
        <taxon>Legionella</taxon>
    </lineage>
</organism>
<keyword evidence="3" id="KW-0132">Cell division</keyword>
<proteinExistence type="predicted"/>
<evidence type="ECO:0000313" key="3">
    <source>
        <dbReference type="EMBL" id="GGI89003.1"/>
    </source>
</evidence>
<sequence>MNLLADYEAAIAEGLIEHDPIQRLILAKLQQIANEVLRSSRWFKRSKPIKGLYLYGPVGAGKTFVMDLFYNALPLKQKTRFHFHHFMQQVDAQLRSLQGLKDPLKKIASDLAKKSRVLCLDEFLVYDIADAMILAQLLKALFSHQVILVATSNTPPDQLYLKGLQRARFLPAIDLIKQHCDVMALGDKRDYRLGRVSSIDAYLCPLNEVTEKKMNDQFHEIAPKAEEHSTITVQTREIRCKKISDEAVWFEFNVICNLPRSQLDYLEIADRFNTIFVSGIPTLSSQDMVKVILLMHFIDVMYDNGIRVIISAEAPPDELYQQGPLHAEFQRTVSRLFEMQSFDYLNRELT</sequence>
<name>A0A917NCH2_9GAMM</name>
<keyword evidence="3" id="KW-0131">Cell cycle</keyword>
<dbReference type="InterPro" id="IPR027417">
    <property type="entry name" value="P-loop_NTPase"/>
</dbReference>
<dbReference type="SUPFAM" id="SSF52540">
    <property type="entry name" value="P-loop containing nucleoside triphosphate hydrolases"/>
    <property type="match status" value="1"/>
</dbReference>
<dbReference type="PANTHER" id="PTHR12169:SF6">
    <property type="entry name" value="AFG1-LIKE ATPASE"/>
    <property type="match status" value="1"/>
</dbReference>
<gene>
    <name evidence="3" type="ORF">GCM10007966_17180</name>
</gene>
<dbReference type="RefSeq" id="WP_131776310.1">
    <property type="nucleotide sequence ID" value="NZ_BMOB01000007.1"/>
</dbReference>